<dbReference type="InterPro" id="IPR036224">
    <property type="entry name" value="GINS_bundle-like_dom_sf"/>
</dbReference>
<dbReference type="CDD" id="cd21692">
    <property type="entry name" value="GINS_B_Sld5"/>
    <property type="match status" value="1"/>
</dbReference>
<sequence length="224" mass="25564">MDADADTGPAAARPAAPLQEEEPQTPLQQMMRHWVNERHAPDILPAQEGLMMGLLDHLRRQTRSVQVLRDDPTSSESEHIRIHLVQTEIERVRFVIRSYVRTRLYKIEKYARYITSNAEIQTRLTASERDYASKHARLTDQHLYLSVLQSLPPAQAHLDDTAVFSPSMVTVPDKTRPIFVHALQDCPPVRLPDGATLEMKKGHISLTPYHVVEQLLERGEVELV</sequence>
<evidence type="ECO:0000259" key="8">
    <source>
        <dbReference type="Pfam" id="PF05916"/>
    </source>
</evidence>
<dbReference type="PANTHER" id="PTHR21206:SF0">
    <property type="entry name" value="DNA REPLICATION COMPLEX GINS PROTEIN SLD5"/>
    <property type="match status" value="1"/>
</dbReference>
<dbReference type="InterPro" id="IPR031633">
    <property type="entry name" value="SLD5_C"/>
</dbReference>
<feature type="domain" description="DNA replication complex GINS protein SLD5 C-terminal" evidence="9">
    <location>
        <begin position="172"/>
        <end position="224"/>
    </location>
</feature>
<dbReference type="EMBL" id="QPFP01000048">
    <property type="protein sequence ID" value="TEB26489.1"/>
    <property type="molecule type" value="Genomic_DNA"/>
</dbReference>
<dbReference type="CDD" id="cd11711">
    <property type="entry name" value="GINS_A_Sld5"/>
    <property type="match status" value="1"/>
</dbReference>
<evidence type="ECO:0000256" key="7">
    <source>
        <dbReference type="SAM" id="MobiDB-lite"/>
    </source>
</evidence>
<feature type="domain" description="GINS subunit" evidence="8">
    <location>
        <begin position="63"/>
        <end position="142"/>
    </location>
</feature>
<evidence type="ECO:0000256" key="5">
    <source>
        <dbReference type="ARBA" id="ARBA00023242"/>
    </source>
</evidence>
<keyword evidence="5 6" id="KW-0539">Nucleus</keyword>
<dbReference type="AlphaFoldDB" id="A0A4Y7SZ39"/>
<dbReference type="Pfam" id="PF16922">
    <property type="entry name" value="SLD5_C"/>
    <property type="match status" value="1"/>
</dbReference>
<gene>
    <name evidence="10" type="ORF">FA13DRAFT_1756354</name>
</gene>
<evidence type="ECO:0000256" key="4">
    <source>
        <dbReference type="ARBA" id="ARBA00022705"/>
    </source>
</evidence>
<evidence type="ECO:0000256" key="3">
    <source>
        <dbReference type="ARBA" id="ARBA00014804"/>
    </source>
</evidence>
<dbReference type="Gene3D" id="1.20.58.1030">
    <property type="match status" value="1"/>
</dbReference>
<dbReference type="PANTHER" id="PTHR21206">
    <property type="entry name" value="SLD5 PROTEIN"/>
    <property type="match status" value="1"/>
</dbReference>
<dbReference type="OrthoDB" id="338231at2759"/>
<feature type="region of interest" description="Disordered" evidence="7">
    <location>
        <begin position="1"/>
        <end position="26"/>
    </location>
</feature>
<dbReference type="Pfam" id="PF05916">
    <property type="entry name" value="Sld5"/>
    <property type="match status" value="1"/>
</dbReference>
<dbReference type="GO" id="GO:0000727">
    <property type="term" value="P:double-strand break repair via break-induced replication"/>
    <property type="evidence" value="ECO:0007669"/>
    <property type="project" value="TreeGrafter"/>
</dbReference>
<evidence type="ECO:0000313" key="11">
    <source>
        <dbReference type="Proteomes" id="UP000298030"/>
    </source>
</evidence>
<accession>A0A4Y7SZ39</accession>
<comment type="function">
    <text evidence="6">The GINS complex plays an essential role in the initiation of DNA replication.</text>
</comment>
<organism evidence="10 11">
    <name type="scientific">Coprinellus micaceus</name>
    <name type="common">Glistening ink-cap mushroom</name>
    <name type="synonym">Coprinus micaceus</name>
    <dbReference type="NCBI Taxonomy" id="71717"/>
    <lineage>
        <taxon>Eukaryota</taxon>
        <taxon>Fungi</taxon>
        <taxon>Dikarya</taxon>
        <taxon>Basidiomycota</taxon>
        <taxon>Agaricomycotina</taxon>
        <taxon>Agaricomycetes</taxon>
        <taxon>Agaricomycetidae</taxon>
        <taxon>Agaricales</taxon>
        <taxon>Agaricineae</taxon>
        <taxon>Psathyrellaceae</taxon>
        <taxon>Coprinellus</taxon>
    </lineage>
</organism>
<comment type="caution">
    <text evidence="10">The sequence shown here is derived from an EMBL/GenBank/DDBJ whole genome shotgun (WGS) entry which is preliminary data.</text>
</comment>
<evidence type="ECO:0000256" key="6">
    <source>
        <dbReference type="PIRNR" id="PIRNR007764"/>
    </source>
</evidence>
<reference evidence="10 11" key="1">
    <citation type="journal article" date="2019" name="Nat. Ecol. Evol.">
        <title>Megaphylogeny resolves global patterns of mushroom evolution.</title>
        <authorList>
            <person name="Varga T."/>
            <person name="Krizsan K."/>
            <person name="Foldi C."/>
            <person name="Dima B."/>
            <person name="Sanchez-Garcia M."/>
            <person name="Sanchez-Ramirez S."/>
            <person name="Szollosi G.J."/>
            <person name="Szarkandi J.G."/>
            <person name="Papp V."/>
            <person name="Albert L."/>
            <person name="Andreopoulos W."/>
            <person name="Angelini C."/>
            <person name="Antonin V."/>
            <person name="Barry K.W."/>
            <person name="Bougher N.L."/>
            <person name="Buchanan P."/>
            <person name="Buyck B."/>
            <person name="Bense V."/>
            <person name="Catcheside P."/>
            <person name="Chovatia M."/>
            <person name="Cooper J."/>
            <person name="Damon W."/>
            <person name="Desjardin D."/>
            <person name="Finy P."/>
            <person name="Geml J."/>
            <person name="Haridas S."/>
            <person name="Hughes K."/>
            <person name="Justo A."/>
            <person name="Karasinski D."/>
            <person name="Kautmanova I."/>
            <person name="Kiss B."/>
            <person name="Kocsube S."/>
            <person name="Kotiranta H."/>
            <person name="LaButti K.M."/>
            <person name="Lechner B.E."/>
            <person name="Liimatainen K."/>
            <person name="Lipzen A."/>
            <person name="Lukacs Z."/>
            <person name="Mihaltcheva S."/>
            <person name="Morgado L.N."/>
            <person name="Niskanen T."/>
            <person name="Noordeloos M.E."/>
            <person name="Ohm R.A."/>
            <person name="Ortiz-Santana B."/>
            <person name="Ovrebo C."/>
            <person name="Racz N."/>
            <person name="Riley R."/>
            <person name="Savchenko A."/>
            <person name="Shiryaev A."/>
            <person name="Soop K."/>
            <person name="Spirin V."/>
            <person name="Szebenyi C."/>
            <person name="Tomsovsky M."/>
            <person name="Tulloss R.E."/>
            <person name="Uehling J."/>
            <person name="Grigoriev I.V."/>
            <person name="Vagvolgyi C."/>
            <person name="Papp T."/>
            <person name="Martin F.M."/>
            <person name="Miettinen O."/>
            <person name="Hibbett D.S."/>
            <person name="Nagy L.G."/>
        </authorList>
    </citation>
    <scope>NUCLEOTIDE SEQUENCE [LARGE SCALE GENOMIC DNA]</scope>
    <source>
        <strain evidence="10 11">FP101781</strain>
    </source>
</reference>
<evidence type="ECO:0000256" key="1">
    <source>
        <dbReference type="ARBA" id="ARBA00004123"/>
    </source>
</evidence>
<dbReference type="STRING" id="71717.A0A4Y7SZ39"/>
<dbReference type="PIRSF" id="PIRSF007764">
    <property type="entry name" value="Sld5"/>
    <property type="match status" value="1"/>
</dbReference>
<dbReference type="InterPro" id="IPR038749">
    <property type="entry name" value="Sld5_GINS_A"/>
</dbReference>
<dbReference type="SUPFAM" id="SSF158573">
    <property type="entry name" value="GINS helical bundle-like"/>
    <property type="match status" value="1"/>
</dbReference>
<dbReference type="InterPro" id="IPR021151">
    <property type="entry name" value="GINS_A"/>
</dbReference>
<evidence type="ECO:0000256" key="2">
    <source>
        <dbReference type="ARBA" id="ARBA00008187"/>
    </source>
</evidence>
<evidence type="ECO:0000313" key="10">
    <source>
        <dbReference type="EMBL" id="TEB26489.1"/>
    </source>
</evidence>
<dbReference type="InterPro" id="IPR008591">
    <property type="entry name" value="GINS_Sld5"/>
</dbReference>
<protein>
    <recommendedName>
        <fullName evidence="3 6">DNA replication complex GINS protein SLD5</fullName>
    </recommendedName>
</protein>
<dbReference type="GO" id="GO:0006261">
    <property type="term" value="P:DNA-templated DNA replication"/>
    <property type="evidence" value="ECO:0007669"/>
    <property type="project" value="InterPro"/>
</dbReference>
<keyword evidence="4 6" id="KW-0235">DNA replication</keyword>
<comment type="subcellular location">
    <subcellularLocation>
        <location evidence="1 6">Nucleus</location>
    </subcellularLocation>
</comment>
<keyword evidence="11" id="KW-1185">Reference proteome</keyword>
<name>A0A4Y7SZ39_COPMI</name>
<comment type="similarity">
    <text evidence="2 6">Belongs to the GINS4/SLD5 family.</text>
</comment>
<evidence type="ECO:0000259" key="9">
    <source>
        <dbReference type="Pfam" id="PF16922"/>
    </source>
</evidence>
<dbReference type="SUPFAM" id="SSF160059">
    <property type="entry name" value="PriA/YqbF domain"/>
    <property type="match status" value="1"/>
</dbReference>
<dbReference type="Proteomes" id="UP000298030">
    <property type="component" value="Unassembled WGS sequence"/>
</dbReference>
<dbReference type="GO" id="GO:0000811">
    <property type="term" value="C:GINS complex"/>
    <property type="evidence" value="ECO:0007669"/>
    <property type="project" value="UniProtKB-UniRule"/>
</dbReference>
<proteinExistence type="inferred from homology"/>